<sequence>MNERAERRRRSEEKILAAARALFAERGYQATTIRAVAAAAAVDPALIMQFFGNKGNLFRLAVTAPSEEPATCDPERLTELVLDVLGVKLAEGPGGSDAAMRSMLTHPEAAAHVRDSLSTQIQQASTAIDDDEAELRAALMLTTLLGVTVGKHLLGLESLRTASPERIVELLRPSLRALANVRN</sequence>
<evidence type="ECO:0000256" key="1">
    <source>
        <dbReference type="ARBA" id="ARBA00023125"/>
    </source>
</evidence>
<evidence type="ECO:0000256" key="2">
    <source>
        <dbReference type="PROSITE-ProRule" id="PRU00335"/>
    </source>
</evidence>
<dbReference type="InterPro" id="IPR036271">
    <property type="entry name" value="Tet_transcr_reg_TetR-rel_C_sf"/>
</dbReference>
<dbReference type="Pfam" id="PF00440">
    <property type="entry name" value="TetR_N"/>
    <property type="match status" value="1"/>
</dbReference>
<accession>A0ABN2RI43</accession>
<dbReference type="SUPFAM" id="SSF48498">
    <property type="entry name" value="Tetracyclin repressor-like, C-terminal domain"/>
    <property type="match status" value="1"/>
</dbReference>
<dbReference type="PANTHER" id="PTHR30055">
    <property type="entry name" value="HTH-TYPE TRANSCRIPTIONAL REGULATOR RUTR"/>
    <property type="match status" value="1"/>
</dbReference>
<dbReference type="Pfam" id="PF17920">
    <property type="entry name" value="TetR_C_16"/>
    <property type="match status" value="1"/>
</dbReference>
<organism evidence="4 5">
    <name type="scientific">Amycolatopsis minnesotensis</name>
    <dbReference type="NCBI Taxonomy" id="337894"/>
    <lineage>
        <taxon>Bacteria</taxon>
        <taxon>Bacillati</taxon>
        <taxon>Actinomycetota</taxon>
        <taxon>Actinomycetes</taxon>
        <taxon>Pseudonocardiales</taxon>
        <taxon>Pseudonocardiaceae</taxon>
        <taxon>Amycolatopsis</taxon>
    </lineage>
</organism>
<dbReference type="RefSeq" id="WP_344423002.1">
    <property type="nucleotide sequence ID" value="NZ_BAAANN010000019.1"/>
</dbReference>
<dbReference type="SUPFAM" id="SSF46689">
    <property type="entry name" value="Homeodomain-like"/>
    <property type="match status" value="1"/>
</dbReference>
<feature type="DNA-binding region" description="H-T-H motif" evidence="2">
    <location>
        <begin position="32"/>
        <end position="51"/>
    </location>
</feature>
<dbReference type="PROSITE" id="PS50977">
    <property type="entry name" value="HTH_TETR_2"/>
    <property type="match status" value="1"/>
</dbReference>
<proteinExistence type="predicted"/>
<evidence type="ECO:0000259" key="3">
    <source>
        <dbReference type="PROSITE" id="PS50977"/>
    </source>
</evidence>
<dbReference type="Gene3D" id="1.10.10.60">
    <property type="entry name" value="Homeodomain-like"/>
    <property type="match status" value="1"/>
</dbReference>
<gene>
    <name evidence="4" type="ORF">GCM10009754_48390</name>
</gene>
<dbReference type="Proteomes" id="UP001501116">
    <property type="component" value="Unassembled WGS sequence"/>
</dbReference>
<dbReference type="InterPro" id="IPR050109">
    <property type="entry name" value="HTH-type_TetR-like_transc_reg"/>
</dbReference>
<feature type="domain" description="HTH tetR-type" evidence="3">
    <location>
        <begin position="9"/>
        <end position="69"/>
    </location>
</feature>
<dbReference type="InterPro" id="IPR009057">
    <property type="entry name" value="Homeodomain-like_sf"/>
</dbReference>
<reference evidence="4 5" key="1">
    <citation type="journal article" date="2019" name="Int. J. Syst. Evol. Microbiol.">
        <title>The Global Catalogue of Microorganisms (GCM) 10K type strain sequencing project: providing services to taxonomists for standard genome sequencing and annotation.</title>
        <authorList>
            <consortium name="The Broad Institute Genomics Platform"/>
            <consortium name="The Broad Institute Genome Sequencing Center for Infectious Disease"/>
            <person name="Wu L."/>
            <person name="Ma J."/>
        </authorList>
    </citation>
    <scope>NUCLEOTIDE SEQUENCE [LARGE SCALE GENOMIC DNA]</scope>
    <source>
        <strain evidence="4 5">JCM 14545</strain>
    </source>
</reference>
<keyword evidence="5" id="KW-1185">Reference proteome</keyword>
<keyword evidence="1 2" id="KW-0238">DNA-binding</keyword>
<dbReference type="InterPro" id="IPR041678">
    <property type="entry name" value="TetR_C_16"/>
</dbReference>
<dbReference type="PRINTS" id="PR00455">
    <property type="entry name" value="HTHTETR"/>
</dbReference>
<dbReference type="EMBL" id="BAAANN010000019">
    <property type="protein sequence ID" value="GAA1969333.1"/>
    <property type="molecule type" value="Genomic_DNA"/>
</dbReference>
<protein>
    <recommendedName>
        <fullName evidence="3">HTH tetR-type domain-containing protein</fullName>
    </recommendedName>
</protein>
<comment type="caution">
    <text evidence="4">The sequence shown here is derived from an EMBL/GenBank/DDBJ whole genome shotgun (WGS) entry which is preliminary data.</text>
</comment>
<dbReference type="PANTHER" id="PTHR30055:SF235">
    <property type="entry name" value="TRANSCRIPTIONAL REGULATORY PROTEIN"/>
    <property type="match status" value="1"/>
</dbReference>
<evidence type="ECO:0000313" key="5">
    <source>
        <dbReference type="Proteomes" id="UP001501116"/>
    </source>
</evidence>
<evidence type="ECO:0000313" key="4">
    <source>
        <dbReference type="EMBL" id="GAA1969333.1"/>
    </source>
</evidence>
<dbReference type="Gene3D" id="1.10.357.10">
    <property type="entry name" value="Tetracycline Repressor, domain 2"/>
    <property type="match status" value="1"/>
</dbReference>
<name>A0ABN2RI43_9PSEU</name>
<dbReference type="InterPro" id="IPR001647">
    <property type="entry name" value="HTH_TetR"/>
</dbReference>